<evidence type="ECO:0000313" key="2">
    <source>
        <dbReference type="Proteomes" id="UP000830835"/>
    </source>
</evidence>
<dbReference type="EMBL" id="JAFIRA010000002">
    <property type="protein sequence ID" value="MCJ2541549.1"/>
    <property type="molecule type" value="Genomic_DNA"/>
</dbReference>
<proteinExistence type="predicted"/>
<protein>
    <submittedName>
        <fullName evidence="1">Uncharacterized protein</fullName>
    </submittedName>
</protein>
<sequence length="112" mass="11815">MSILKKLFGGLFSFFGILFGGLLDFVTGPFRSAPDPAQVASTPLQSATPEVVDAASASPVAVTVSAPVSKPKVVVEKPFVPNQIPTPRPNRRPGPALDIFRSMAQEIPSIRA</sequence>
<keyword evidence="2" id="KW-1185">Reference proteome</keyword>
<evidence type="ECO:0000313" key="1">
    <source>
        <dbReference type="EMBL" id="MCJ2541549.1"/>
    </source>
</evidence>
<accession>A0ABT0C733</accession>
<organism evidence="1 2">
    <name type="scientific">Thermostichus vulcanus str. 'Rupite'</name>
    <dbReference type="NCBI Taxonomy" id="2813851"/>
    <lineage>
        <taxon>Bacteria</taxon>
        <taxon>Bacillati</taxon>
        <taxon>Cyanobacteriota</taxon>
        <taxon>Cyanophyceae</taxon>
        <taxon>Thermostichales</taxon>
        <taxon>Thermostichaceae</taxon>
        <taxon>Thermostichus</taxon>
    </lineage>
</organism>
<dbReference type="Proteomes" id="UP000830835">
    <property type="component" value="Unassembled WGS sequence"/>
</dbReference>
<reference evidence="1" key="1">
    <citation type="submission" date="2021-02" db="EMBL/GenBank/DDBJ databases">
        <title>The CRISPR/cas machinery reduction and long-range gene transfer in the hot spring cyanobacterium Synechococcus.</title>
        <authorList>
            <person name="Dvorak P."/>
            <person name="Jahodarova E."/>
            <person name="Hasler P."/>
            <person name="Poulickova A."/>
        </authorList>
    </citation>
    <scope>NUCLEOTIDE SEQUENCE</scope>
    <source>
        <strain evidence="1">Rupite</strain>
    </source>
</reference>
<name>A0ABT0C733_THEVL</name>
<dbReference type="RefSeq" id="WP_244348628.1">
    <property type="nucleotide sequence ID" value="NZ_JAFIRA010000002.1"/>
</dbReference>
<gene>
    <name evidence="1" type="ORF">JX360_01285</name>
</gene>
<comment type="caution">
    <text evidence="1">The sequence shown here is derived from an EMBL/GenBank/DDBJ whole genome shotgun (WGS) entry which is preliminary data.</text>
</comment>